<dbReference type="GO" id="GO:0031624">
    <property type="term" value="F:ubiquitin conjugating enzyme binding"/>
    <property type="evidence" value="ECO:0007669"/>
    <property type="project" value="TreeGrafter"/>
</dbReference>
<comment type="caution">
    <text evidence="1">The sequence shown here is derived from an EMBL/GenBank/DDBJ whole genome shotgun (WGS) entry which is preliminary data.</text>
</comment>
<dbReference type="PANTHER" id="PTHR31531">
    <property type="entry name" value="E3 UBIQUITIN-PROTEIN LIGASE E3D FAMILY MEMBER"/>
    <property type="match status" value="1"/>
</dbReference>
<dbReference type="AlphaFoldDB" id="A0A1Q3BBU7"/>
<dbReference type="GO" id="GO:0043161">
    <property type="term" value="P:proteasome-mediated ubiquitin-dependent protein catabolic process"/>
    <property type="evidence" value="ECO:0007669"/>
    <property type="project" value="TreeGrafter"/>
</dbReference>
<dbReference type="InParanoid" id="A0A1Q3BBU7"/>
<dbReference type="OrthoDB" id="781818at2759"/>
<dbReference type="GO" id="GO:0051865">
    <property type="term" value="P:protein autoubiquitination"/>
    <property type="evidence" value="ECO:0007669"/>
    <property type="project" value="TreeGrafter"/>
</dbReference>
<reference evidence="2" key="1">
    <citation type="submission" date="2016-04" db="EMBL/GenBank/DDBJ databases">
        <title>Cephalotus genome sequencing.</title>
        <authorList>
            <person name="Fukushima K."/>
            <person name="Hasebe M."/>
            <person name="Fang X."/>
        </authorList>
    </citation>
    <scope>NUCLEOTIDE SEQUENCE [LARGE SCALE GENOMIC DNA]</scope>
    <source>
        <strain evidence="2">cv. St1</strain>
    </source>
</reference>
<dbReference type="GO" id="GO:0030332">
    <property type="term" value="F:cyclin binding"/>
    <property type="evidence" value="ECO:0007669"/>
    <property type="project" value="TreeGrafter"/>
</dbReference>
<dbReference type="GO" id="GO:0000151">
    <property type="term" value="C:ubiquitin ligase complex"/>
    <property type="evidence" value="ECO:0007669"/>
    <property type="project" value="TreeGrafter"/>
</dbReference>
<evidence type="ECO:0000313" key="1">
    <source>
        <dbReference type="EMBL" id="GAV65282.1"/>
    </source>
</evidence>
<dbReference type="EMBL" id="BDDD01000398">
    <property type="protein sequence ID" value="GAV65282.1"/>
    <property type="molecule type" value="Genomic_DNA"/>
</dbReference>
<organism evidence="1 2">
    <name type="scientific">Cephalotus follicularis</name>
    <name type="common">Albany pitcher plant</name>
    <dbReference type="NCBI Taxonomy" id="3775"/>
    <lineage>
        <taxon>Eukaryota</taxon>
        <taxon>Viridiplantae</taxon>
        <taxon>Streptophyta</taxon>
        <taxon>Embryophyta</taxon>
        <taxon>Tracheophyta</taxon>
        <taxon>Spermatophyta</taxon>
        <taxon>Magnoliopsida</taxon>
        <taxon>eudicotyledons</taxon>
        <taxon>Gunneridae</taxon>
        <taxon>Pentapetalae</taxon>
        <taxon>rosids</taxon>
        <taxon>fabids</taxon>
        <taxon>Oxalidales</taxon>
        <taxon>Cephalotaceae</taxon>
        <taxon>Cephalotus</taxon>
    </lineage>
</organism>
<protein>
    <submittedName>
        <fullName evidence="1">DUF2351 domain-containing protein</fullName>
    </submittedName>
</protein>
<dbReference type="GO" id="GO:0000209">
    <property type="term" value="P:protein polyubiquitination"/>
    <property type="evidence" value="ECO:0007669"/>
    <property type="project" value="TreeGrafter"/>
</dbReference>
<name>A0A1Q3BBU7_CEPFO</name>
<dbReference type="GO" id="GO:0061630">
    <property type="term" value="F:ubiquitin protein ligase activity"/>
    <property type="evidence" value="ECO:0007669"/>
    <property type="project" value="TreeGrafter"/>
</dbReference>
<dbReference type="GO" id="GO:0006513">
    <property type="term" value="P:protein monoubiquitination"/>
    <property type="evidence" value="ECO:0007669"/>
    <property type="project" value="TreeGrafter"/>
</dbReference>
<dbReference type="GO" id="GO:0005829">
    <property type="term" value="C:cytosol"/>
    <property type="evidence" value="ECO:0007669"/>
    <property type="project" value="TreeGrafter"/>
</dbReference>
<dbReference type="FunCoup" id="A0A1Q3BBU7">
    <property type="interactions" value="1448"/>
</dbReference>
<dbReference type="InterPro" id="IPR019193">
    <property type="entry name" value="UBQ-conj_enz_E2-bd_prot"/>
</dbReference>
<dbReference type="Proteomes" id="UP000187406">
    <property type="component" value="Unassembled WGS sequence"/>
</dbReference>
<gene>
    <name evidence="1" type="ORF">CFOL_v3_08797</name>
</gene>
<accession>A0A1Q3BBU7</accession>
<dbReference type="PANTHER" id="PTHR31531:SF2">
    <property type="entry name" value="E3 UBIQUITIN-PROTEIN LIGASE E3D"/>
    <property type="match status" value="1"/>
</dbReference>
<sequence>MSPTNPRKWRFTWEAQSHSPTLRLFLFDSHTNPSLQCQNLKITQIVSKSQLLVTWTHHQDDAVLPQQVSLRVPIPRALVDSESPISVNSLSDHIEVKLALLLPVDHPMVSVLGSSDDSEFVADSSVTFSMDSDFKSLSSMDGVHFYCRSCSKKLTTIPIRHFVELPSVNWREVADNWFGNCCCSFGGVSEKLVSRFANSYTCAEGICLLTSTTITLHKNDLLECEFPVQSGTRKYLRKPHFSDAAINSGNHHHSVLRDDDESERLPEETNGNATICASLVSDLLLENVASVPKCCVHTTDDVQNQFEELYLRDAYETSPMVQRATKSFLNGFLGNIFMARSSNLSRNIEWIECVCPRCSFLLGAHPCGSGDASVDGGARLFKCCVSTSLPVGGSCDLFRKYTLEKMFTTQLLESAKDELSFRTVVRDLITKSPMLQIVILNSNSWCCTGYCLGTEGSIESTSKLDLYPVTKVLFSDCSGNTECQLRVLEDWVAKTLADEVFMLSGQIEELIESLTSAKDILPPSCTSLDGLSLSSMQR</sequence>
<proteinExistence type="predicted"/>
<evidence type="ECO:0000313" key="2">
    <source>
        <dbReference type="Proteomes" id="UP000187406"/>
    </source>
</evidence>
<dbReference type="GO" id="GO:0005634">
    <property type="term" value="C:nucleus"/>
    <property type="evidence" value="ECO:0007669"/>
    <property type="project" value="TreeGrafter"/>
</dbReference>
<dbReference type="STRING" id="3775.A0A1Q3BBU7"/>
<keyword evidence="2" id="KW-1185">Reference proteome</keyword>
<dbReference type="Pfam" id="PF09814">
    <property type="entry name" value="HECT_2"/>
    <property type="match status" value="2"/>
</dbReference>